<dbReference type="Gene3D" id="2.20.28.20">
    <property type="entry name" value="Methionyl-tRNA synthetase, Zn-domain"/>
    <property type="match status" value="1"/>
</dbReference>
<dbReference type="Pfam" id="PF09334">
    <property type="entry name" value="tRNA-synt_1g"/>
    <property type="match status" value="1"/>
</dbReference>
<feature type="region of interest" description="Disordered" evidence="13">
    <location>
        <begin position="2128"/>
        <end position="2209"/>
    </location>
</feature>
<dbReference type="Gene3D" id="3.40.30.10">
    <property type="entry name" value="Glutaredoxin"/>
    <property type="match status" value="1"/>
</dbReference>
<dbReference type="OrthoDB" id="5844513at2759"/>
<dbReference type="SUPFAM" id="SSF47323">
    <property type="entry name" value="Anticodon-binding domain of a subclass of class I aminoacyl-tRNA synthetases"/>
    <property type="match status" value="1"/>
</dbReference>
<dbReference type="CDD" id="cd00570">
    <property type="entry name" value="GST_N_family"/>
    <property type="match status" value="1"/>
</dbReference>
<feature type="region of interest" description="Disordered" evidence="13">
    <location>
        <begin position="1415"/>
        <end position="1444"/>
    </location>
</feature>
<evidence type="ECO:0000256" key="4">
    <source>
        <dbReference type="ARBA" id="ARBA00018335"/>
    </source>
</evidence>
<feature type="compositionally biased region" description="Basic and acidic residues" evidence="13">
    <location>
        <begin position="2198"/>
        <end position="2209"/>
    </location>
</feature>
<dbReference type="InterPro" id="IPR041872">
    <property type="entry name" value="Anticodon_Met"/>
</dbReference>
<dbReference type="FunFam" id="2.20.28.20:FF:000001">
    <property type="entry name" value="Methionine--tRNA ligase"/>
    <property type="match status" value="1"/>
</dbReference>
<feature type="compositionally biased region" description="Low complexity" evidence="13">
    <location>
        <begin position="1326"/>
        <end position="1342"/>
    </location>
</feature>
<feature type="compositionally biased region" description="Low complexity" evidence="13">
    <location>
        <begin position="1059"/>
        <end position="1070"/>
    </location>
</feature>
<feature type="compositionally biased region" description="Polar residues" evidence="13">
    <location>
        <begin position="1363"/>
        <end position="1373"/>
    </location>
</feature>
<feature type="compositionally biased region" description="Low complexity" evidence="13">
    <location>
        <begin position="1385"/>
        <end position="1398"/>
    </location>
</feature>
<feature type="domain" description="GST C-terminal" evidence="14">
    <location>
        <begin position="72"/>
        <end position="192"/>
    </location>
</feature>
<name>A0A8J4UTL0_CLAMG</name>
<dbReference type="CDD" id="cd00814">
    <property type="entry name" value="MetRS_core"/>
    <property type="match status" value="1"/>
</dbReference>
<keyword evidence="10" id="KW-0030">Aminoacyl-tRNA synthetase</keyword>
<feature type="compositionally biased region" description="Polar residues" evidence="13">
    <location>
        <begin position="1287"/>
        <end position="1296"/>
    </location>
</feature>
<dbReference type="GO" id="GO:0006431">
    <property type="term" value="P:methionyl-tRNA aminoacylation"/>
    <property type="evidence" value="ECO:0007669"/>
    <property type="project" value="InterPro"/>
</dbReference>
<feature type="region of interest" description="Disordered" evidence="13">
    <location>
        <begin position="1594"/>
        <end position="1622"/>
    </location>
</feature>
<dbReference type="InterPro" id="IPR023458">
    <property type="entry name" value="Met-tRNA_ligase_1"/>
</dbReference>
<comment type="subcellular location">
    <subcellularLocation>
        <location evidence="1">Cytoplasm</location>
    </subcellularLocation>
</comment>
<dbReference type="InterPro" id="IPR001412">
    <property type="entry name" value="aa-tRNA-synth_I_CS"/>
</dbReference>
<feature type="region of interest" description="Disordered" evidence="13">
    <location>
        <begin position="2028"/>
        <end position="2049"/>
    </location>
</feature>
<feature type="compositionally biased region" description="Polar residues" evidence="13">
    <location>
        <begin position="818"/>
        <end position="832"/>
    </location>
</feature>
<keyword evidence="16" id="KW-1185">Reference proteome</keyword>
<feature type="compositionally biased region" description="Polar residues" evidence="13">
    <location>
        <begin position="1307"/>
        <end position="1321"/>
    </location>
</feature>
<feature type="compositionally biased region" description="Polar residues" evidence="13">
    <location>
        <begin position="958"/>
        <end position="979"/>
    </location>
</feature>
<dbReference type="PANTHER" id="PTHR45765:SF1">
    <property type="entry name" value="METHIONINE--TRNA LIGASE, CYTOPLASMIC"/>
    <property type="match status" value="1"/>
</dbReference>
<dbReference type="PANTHER" id="PTHR45765">
    <property type="entry name" value="METHIONINE--TRNA LIGASE"/>
    <property type="match status" value="1"/>
</dbReference>
<dbReference type="PRINTS" id="PR01041">
    <property type="entry name" value="TRNASYNTHMET"/>
</dbReference>
<feature type="region of interest" description="Disordered" evidence="13">
    <location>
        <begin position="900"/>
        <end position="1024"/>
    </location>
</feature>
<dbReference type="InterPro" id="IPR015413">
    <property type="entry name" value="Methionyl/Leucyl_tRNA_Synth"/>
</dbReference>
<feature type="compositionally biased region" description="Basic residues" evidence="13">
    <location>
        <begin position="1153"/>
        <end position="1163"/>
    </location>
</feature>
<evidence type="ECO:0000256" key="10">
    <source>
        <dbReference type="ARBA" id="ARBA00023146"/>
    </source>
</evidence>
<proteinExistence type="inferred from homology"/>
<feature type="compositionally biased region" description="Basic residues" evidence="13">
    <location>
        <begin position="2178"/>
        <end position="2188"/>
    </location>
</feature>
<dbReference type="PROSITE" id="PS00178">
    <property type="entry name" value="AA_TRNA_LIGASE_I"/>
    <property type="match status" value="1"/>
</dbReference>
<dbReference type="Gene3D" id="1.20.1050.10">
    <property type="match status" value="1"/>
</dbReference>
<keyword evidence="6 15" id="KW-0436">Ligase</keyword>
<comment type="catalytic activity">
    <reaction evidence="12">
        <text>tRNA(Met) + L-methionine + ATP = L-methionyl-tRNA(Met) + AMP + diphosphate</text>
        <dbReference type="Rhea" id="RHEA:13481"/>
        <dbReference type="Rhea" id="RHEA-COMP:9667"/>
        <dbReference type="Rhea" id="RHEA-COMP:9698"/>
        <dbReference type="ChEBI" id="CHEBI:30616"/>
        <dbReference type="ChEBI" id="CHEBI:33019"/>
        <dbReference type="ChEBI" id="CHEBI:57844"/>
        <dbReference type="ChEBI" id="CHEBI:78442"/>
        <dbReference type="ChEBI" id="CHEBI:78530"/>
        <dbReference type="ChEBI" id="CHEBI:456215"/>
        <dbReference type="EC" id="6.1.1.10"/>
    </reaction>
</comment>
<feature type="region of interest" description="Disordered" evidence="13">
    <location>
        <begin position="1283"/>
        <end position="1373"/>
    </location>
</feature>
<dbReference type="Gene3D" id="3.40.50.620">
    <property type="entry name" value="HUPs"/>
    <property type="match status" value="1"/>
</dbReference>
<evidence type="ECO:0000256" key="11">
    <source>
        <dbReference type="ARBA" id="ARBA00030904"/>
    </source>
</evidence>
<dbReference type="NCBIfam" id="TIGR00398">
    <property type="entry name" value="metG"/>
    <property type="match status" value="1"/>
</dbReference>
<dbReference type="FunFam" id="1.10.730.10:FF:000010">
    <property type="entry name" value="methionine--tRNA ligase, cytoplasmic"/>
    <property type="match status" value="1"/>
</dbReference>
<feature type="compositionally biased region" description="Polar residues" evidence="13">
    <location>
        <begin position="1561"/>
        <end position="1575"/>
    </location>
</feature>
<dbReference type="EC" id="6.1.1.10" evidence="3"/>
<feature type="region of interest" description="Disordered" evidence="13">
    <location>
        <begin position="1555"/>
        <end position="1579"/>
    </location>
</feature>
<keyword evidence="8" id="KW-0067">ATP-binding</keyword>
<dbReference type="HAMAP" id="MF_00098">
    <property type="entry name" value="Met_tRNA_synth_type1"/>
    <property type="match status" value="1"/>
</dbReference>
<dbReference type="Proteomes" id="UP000727407">
    <property type="component" value="Unassembled WGS sequence"/>
</dbReference>
<evidence type="ECO:0000313" key="15">
    <source>
        <dbReference type="EMBL" id="KAF5905677.1"/>
    </source>
</evidence>
<comment type="caution">
    <text evidence="15">The sequence shown here is derived from an EMBL/GenBank/DDBJ whole genome shotgun (WGS) entry which is preliminary data.</text>
</comment>
<dbReference type="Pfam" id="PF18485">
    <property type="entry name" value="GST_N_5"/>
    <property type="match status" value="1"/>
</dbReference>
<sequence>MKLCVSEGNPQCVKALAALEHTGVKSDVQLLSHEEKVVSFLNSPVLPVALLPNGQQLFSANAICQYLFEVGGKEITDASRQLLEWEATELQPVLLQALQAAVLQGKRDEAGALLKKPLSWLEQCLSGKTTPFLTAETVEVADIVLWAALHPVLSDSSLEVGELRSVRGWFERVGQLPACTGAVQKILPGKQPNALKNFLQKQPASHTQRRETLTTETEDAEHVMTEEEIKAAAQAWSKGLAECHETLERQHPILPKEGKRNVLVTSALPYVNNVPHLGNIIGCVLSADVFSRYGRLRGWNLLYLCGTDEYGTATENKALEEGLTPREICDKYFAVHSAIYKWFQIDFDYFGRTTTQQQTEISQNIFFRLLERGFLNEDTVEQLRCENCQRFLADRFVEGVCPHCKFPEARGDQCDKCGRLINAVELKDPQCKVCGNTPVIRTSKHMFLNLPKLEGELEKWLEQSFSTGDWTANAKQITRSWIRDGLKPRCITRDLKWGTPVPLPEYKDKVFYVWFDAPIGYLSIAANYTSEWEKWWKNPQQVELYNFMAKDNVPFHSVVFPCTLLGAENNYTLVNHLIATEYLNYEDTKFSKSRGVGVFGDMAKDTGIPSDVWRFYLTYVRPEGQDSSFSWVDLALKNNSELLNNLGNFINRAGMFVSKFFNGSVPEIVLQDEDKRLIAQVSWELKQYIQLLDKVRIRDALKCILNISRHGNQYIQSNEPWKKIKGGDEDRKRAGAVTGVSVNVACLLSAMLEPYMPTVSQTIRAQLQAPDNCAIAMLSAEGHFLRSLPTGHQIGTISPLFQKLEPEQIEILRKRFGGQQNPSDKTSKTQTKPPAAAKPTTSGFKQFSISRVFNFDPAVGVHAQSHQSGKVEEDMTKLCNHRRKVVAMAALCRSMQASQIPLPAHGSGSGACSVDGKDKRGSIGARGDVTHRTYTTQLTLNQARPSSSGSFPVPSPLALQNGSVSHTNSILTSDPSSPLKSPGPSIAAYGKQQWSTHPALSQSSLQRAPSKPASPSTTKLDTTHTYQTDSSILATFSSSSSPVIARAGQSHLQGTVVKSSSPLSLCPSPSRAQDTFSPHQRSRHSSTSSLSEGAPGSMLAQGVKPSPSPLPPTQPCSSPKLPVPPTSPRSRLEGILQHYKDCSTTTNPDSTQHHHTFSGKNKLHPLQNSQPAQNNSCDKRNGPVLGSTPGLIGLPLGQFLCQQKSQQHISSSFPASSLLSAAAKAQLANQKNQSQARAAETGALPLPALDKEQQSKVLISTLNSTLNTPTAPTQSLTAFLLPHSPSLPVSNPAQSEKTLRRKRQRRSPTVLSMLKESQINRTVGDPVASPPIVSSPSLSSSSSPPPVTHSENHLQPARLSGAPPSTTSVPNSVLRQTEWEEGKRMSLSSSLPLSSAPASSQPLSALLQLLSMQSAQNNTPPTVPPSRHTVVPPPSPPLGASESPQYDGQLEAQTQIHIKPSQPQNLVPALESLTQLASAQPLSLTCEDTDAVAVNLKTTENSAVLNLSLPYTSTSARTEPSINSHTLGVMNQLSSSPCLSASIVSQKSAGAKLGDVGSDHNIYQPNQSEQNQATDSEGAVISEEQQNLETKLLSGCDPGPNLTLAHAPGPSSADLPNSATDHASSLQLAESFPFMTQEQLLQLLSSNAALPSLLPPFLGSLPLGLWTGTQAPTASATQTPQPASNLLNQASLLNVLPSALGDLPLNLVSLLNPPAPGPPLAPGVAAGLEAGEKNPGLQALLMATLLLGQNPAAMLPLPGLNLDLPPLQQIFGEGMSLEKTPALLDSVLMGPGLLDALQALAPPADGQSLLLSAQLTPPPPPPPAFLSLNPALLAAALAQAETLPNHTPSPPPPTQGSALVSTSVSCTQMVPVTGQETCDSLTEHDKTNSQTPQFLPAILPQGVLGDLAALGNINNLHSLLAAGPLLLSQASSLGMPLPQNQAALNPLTCLQLSMGPTLMGEKPLAVHESTPAQEDLPPSHLCQDSLLNPGHLQPPTQQKEEPAAAEPGLIDPYGSFMDTIYTSFLQVSGRGSEGGSDTTPLSYPELAPSLSPRRACSVHNLDLSRLSMEAAQSPARGTPKLSEDPPTTPPCKPAASHQPDAPLHLTFMEEAKTDGSAKLCVYSNGIGPGAGRDDGGEEERRPAPGYLSPREMGNIDPVDDAMGNVDTEQGRALEMRTGARRGRKRKQTLQRGPEFPGDIERIIEEPAAT</sequence>
<feature type="region of interest" description="Disordered" evidence="13">
    <location>
        <begin position="1059"/>
        <end position="1184"/>
    </location>
</feature>
<evidence type="ECO:0000259" key="14">
    <source>
        <dbReference type="PROSITE" id="PS50405"/>
    </source>
</evidence>
<feature type="region of interest" description="Disordered" evidence="13">
    <location>
        <begin position="815"/>
        <end position="841"/>
    </location>
</feature>
<evidence type="ECO:0000256" key="6">
    <source>
        <dbReference type="ARBA" id="ARBA00022598"/>
    </source>
</evidence>
<dbReference type="CDD" id="cd07957">
    <property type="entry name" value="Anticodon_Ia_Met"/>
    <property type="match status" value="1"/>
</dbReference>
<evidence type="ECO:0000256" key="13">
    <source>
        <dbReference type="SAM" id="MobiDB-lite"/>
    </source>
</evidence>
<evidence type="ECO:0000256" key="2">
    <source>
        <dbReference type="ARBA" id="ARBA00005594"/>
    </source>
</evidence>
<feature type="region of interest" description="Disordered" evidence="13">
    <location>
        <begin position="1379"/>
        <end position="1398"/>
    </location>
</feature>
<dbReference type="GO" id="GO:0004825">
    <property type="term" value="F:methionine-tRNA ligase activity"/>
    <property type="evidence" value="ECO:0007669"/>
    <property type="project" value="UniProtKB-EC"/>
</dbReference>
<feature type="non-terminal residue" evidence="15">
    <location>
        <position position="2209"/>
    </location>
</feature>
<dbReference type="InterPro" id="IPR010987">
    <property type="entry name" value="Glutathione-S-Trfase_C-like"/>
</dbReference>
<evidence type="ECO:0000256" key="9">
    <source>
        <dbReference type="ARBA" id="ARBA00022917"/>
    </source>
</evidence>
<evidence type="ECO:0000313" key="16">
    <source>
        <dbReference type="Proteomes" id="UP000727407"/>
    </source>
</evidence>
<keyword evidence="9" id="KW-0648">Protein biosynthesis</keyword>
<organism evidence="15 16">
    <name type="scientific">Clarias magur</name>
    <name type="common">Asian catfish</name>
    <name type="synonym">Macropteronotus magur</name>
    <dbReference type="NCBI Taxonomy" id="1594786"/>
    <lineage>
        <taxon>Eukaryota</taxon>
        <taxon>Metazoa</taxon>
        <taxon>Chordata</taxon>
        <taxon>Craniata</taxon>
        <taxon>Vertebrata</taxon>
        <taxon>Euteleostomi</taxon>
        <taxon>Actinopterygii</taxon>
        <taxon>Neopterygii</taxon>
        <taxon>Teleostei</taxon>
        <taxon>Ostariophysi</taxon>
        <taxon>Siluriformes</taxon>
        <taxon>Clariidae</taxon>
        <taxon>Clarias</taxon>
    </lineage>
</organism>
<keyword evidence="5" id="KW-0963">Cytoplasm</keyword>
<evidence type="ECO:0000256" key="3">
    <source>
        <dbReference type="ARBA" id="ARBA00012838"/>
    </source>
</evidence>
<dbReference type="Gene3D" id="1.10.730.10">
    <property type="entry name" value="Isoleucyl-tRNA Synthetase, Domain 1"/>
    <property type="match status" value="1"/>
</dbReference>
<evidence type="ECO:0000256" key="8">
    <source>
        <dbReference type="ARBA" id="ARBA00022840"/>
    </source>
</evidence>
<feature type="region of interest" description="Disordered" evidence="13">
    <location>
        <begin position="1967"/>
        <end position="2010"/>
    </location>
</feature>
<dbReference type="InterPro" id="IPR036282">
    <property type="entry name" value="Glutathione-S-Trfase_C_sf"/>
</dbReference>
<dbReference type="SUPFAM" id="SSF57770">
    <property type="entry name" value="Methionyl-tRNA synthetase (MetRS), Zn-domain"/>
    <property type="match status" value="1"/>
</dbReference>
<accession>A0A8J4UTL0</accession>
<reference evidence="15" key="1">
    <citation type="submission" date="2020-07" db="EMBL/GenBank/DDBJ databases">
        <title>Clarias magur genome sequencing, assembly and annotation.</title>
        <authorList>
            <person name="Kushwaha B."/>
            <person name="Kumar R."/>
            <person name="Das P."/>
            <person name="Joshi C.G."/>
            <person name="Kumar D."/>
            <person name="Nagpure N.S."/>
            <person name="Pandey M."/>
            <person name="Agarwal S."/>
            <person name="Srivastava S."/>
            <person name="Singh M."/>
            <person name="Sahoo L."/>
            <person name="Jayasankar P."/>
            <person name="Meher P.K."/>
            <person name="Koringa P.G."/>
            <person name="Iquebal M.A."/>
            <person name="Das S.P."/>
            <person name="Bit A."/>
            <person name="Patnaik S."/>
            <person name="Patel N."/>
            <person name="Shah T.M."/>
            <person name="Hinsu A."/>
            <person name="Jena J.K."/>
        </authorList>
    </citation>
    <scope>NUCLEOTIDE SEQUENCE</scope>
    <source>
        <strain evidence="15">CIFAMagur01</strain>
        <tissue evidence="15">Testis</tissue>
    </source>
</reference>
<dbReference type="InterPro" id="IPR041598">
    <property type="entry name" value="MARS_N"/>
</dbReference>
<dbReference type="SUPFAM" id="SSF52374">
    <property type="entry name" value="Nucleotidylyl transferase"/>
    <property type="match status" value="1"/>
</dbReference>
<dbReference type="EMBL" id="QNUK01000041">
    <property type="protein sequence ID" value="KAF5905677.1"/>
    <property type="molecule type" value="Genomic_DNA"/>
</dbReference>
<dbReference type="PROSITE" id="PS50405">
    <property type="entry name" value="GST_CTER"/>
    <property type="match status" value="1"/>
</dbReference>
<evidence type="ECO:0000256" key="1">
    <source>
        <dbReference type="ARBA" id="ARBA00004496"/>
    </source>
</evidence>
<dbReference type="NCBIfam" id="NF001100">
    <property type="entry name" value="PRK00133.1"/>
    <property type="match status" value="1"/>
</dbReference>
<dbReference type="InterPro" id="IPR014758">
    <property type="entry name" value="Met-tRNA_synth"/>
</dbReference>
<evidence type="ECO:0000256" key="7">
    <source>
        <dbReference type="ARBA" id="ARBA00022741"/>
    </source>
</evidence>
<evidence type="ECO:0000256" key="12">
    <source>
        <dbReference type="ARBA" id="ARBA00047364"/>
    </source>
</evidence>
<dbReference type="SUPFAM" id="SSF47616">
    <property type="entry name" value="GST C-terminal domain-like"/>
    <property type="match status" value="1"/>
</dbReference>
<dbReference type="InterPro" id="IPR009080">
    <property type="entry name" value="tRNAsynth_Ia_anticodon-bd"/>
</dbReference>
<evidence type="ECO:0000256" key="5">
    <source>
        <dbReference type="ARBA" id="ARBA00022490"/>
    </source>
</evidence>
<dbReference type="GO" id="GO:0005524">
    <property type="term" value="F:ATP binding"/>
    <property type="evidence" value="ECO:0007669"/>
    <property type="project" value="UniProtKB-KW"/>
</dbReference>
<dbReference type="InterPro" id="IPR033911">
    <property type="entry name" value="MetRS_core"/>
</dbReference>
<keyword evidence="7" id="KW-0547">Nucleotide-binding</keyword>
<dbReference type="Pfam" id="PF19303">
    <property type="entry name" value="Anticodon_3"/>
    <property type="match status" value="1"/>
</dbReference>
<feature type="compositionally biased region" description="Polar residues" evidence="13">
    <location>
        <begin position="932"/>
        <end position="944"/>
    </location>
</feature>
<feature type="region of interest" description="Disordered" evidence="13">
    <location>
        <begin position="2069"/>
        <end position="2098"/>
    </location>
</feature>
<dbReference type="InterPro" id="IPR014729">
    <property type="entry name" value="Rossmann-like_a/b/a_fold"/>
</dbReference>
<dbReference type="GO" id="GO:0005829">
    <property type="term" value="C:cytosol"/>
    <property type="evidence" value="ECO:0007669"/>
    <property type="project" value="TreeGrafter"/>
</dbReference>
<feature type="compositionally biased region" description="Polar residues" evidence="13">
    <location>
        <begin position="992"/>
        <end position="1024"/>
    </location>
</feature>
<feature type="compositionally biased region" description="Polar residues" evidence="13">
    <location>
        <begin position="1166"/>
        <end position="1176"/>
    </location>
</feature>
<feature type="compositionally biased region" description="Basic and acidic residues" evidence="13">
    <location>
        <begin position="2131"/>
        <end position="2142"/>
    </location>
</feature>
<comment type="similarity">
    <text evidence="2">Belongs to the class-I aminoacyl-tRNA synthetase family.</text>
</comment>
<dbReference type="GO" id="GO:0017101">
    <property type="term" value="C:aminoacyl-tRNA synthetase multienzyme complex"/>
    <property type="evidence" value="ECO:0007669"/>
    <property type="project" value="TreeGrafter"/>
</dbReference>
<gene>
    <name evidence="15" type="primary">mbd6</name>
    <name evidence="15" type="ORF">DAT39_004590</name>
</gene>
<protein>
    <recommendedName>
        <fullName evidence="4">Methionine--tRNA ligase, cytoplasmic</fullName>
        <ecNumber evidence="3">6.1.1.10</ecNumber>
    </recommendedName>
    <alternativeName>
        <fullName evidence="11">Methionyl-tRNA synthetase</fullName>
    </alternativeName>
</protein>
<dbReference type="InterPro" id="IPR029038">
    <property type="entry name" value="MetRS_Zn"/>
</dbReference>